<keyword evidence="4 8" id="KW-0547">Nucleotide-binding</keyword>
<dbReference type="InterPro" id="IPR036784">
    <property type="entry name" value="AK/P_DHK_N_sf"/>
</dbReference>
<dbReference type="eggNOG" id="KOG0787">
    <property type="taxonomic scope" value="Eukaryota"/>
</dbReference>
<keyword evidence="11" id="KW-1185">Reference proteome</keyword>
<dbReference type="OrthoDB" id="407390at2759"/>
<dbReference type="EC" id="2.7.11.-" evidence="8"/>
<dbReference type="GO" id="GO:0004740">
    <property type="term" value="F:pyruvate dehydrogenase (acetyl-transferring) kinase activity"/>
    <property type="evidence" value="ECO:0007669"/>
    <property type="project" value="TreeGrafter"/>
</dbReference>
<evidence type="ECO:0000259" key="9">
    <source>
        <dbReference type="Pfam" id="PF10436"/>
    </source>
</evidence>
<dbReference type="Gene3D" id="3.30.565.10">
    <property type="entry name" value="Histidine kinase-like ATPase, C-terminal domain"/>
    <property type="match status" value="1"/>
</dbReference>
<comment type="similarity">
    <text evidence="1 8">Belongs to the PDK/BCKDK protein kinase family.</text>
</comment>
<dbReference type="Pfam" id="PF10436">
    <property type="entry name" value="BCDHK_Adom3"/>
    <property type="match status" value="1"/>
</dbReference>
<dbReference type="PANTHER" id="PTHR11947">
    <property type="entry name" value="PYRUVATE DEHYDROGENASE KINASE"/>
    <property type="match status" value="1"/>
</dbReference>
<sequence length="514" mass="56820">MPSLSLALLRPAHGIAGRWAVRGVWTETPGPKESEVRDSFYDSTIENVRWEEASRDHGCCASWPRSSLAGDLGSSMACMHAAWASAEGGVLLAGSQASPSRLAPPSHLPLHSAPSPCAQYARQPIVQLTLRGMLDMGRDTLKGPACRIASARFVQEELPKRLARRLLDLQLLPHLVVTNPHIHRVYTAYFHTLQTLLAVPPVTSLAQNEEFTALLKRLVDDHAPMLDYLATGLREVRSRPLVGERLHLDPFLENMLRSRISRRTLAEQHMYLNQGRPGYVGVICTNMSVAEGVDFAGQRCRQVCNETYGLAPDVVITGDKRLTIPYVPSHFDYMVYEVLKNSSRAVVERHLQQSAHSALERRLPAIHARICSGEGQVTLRVSDEGGGIPQPLVDRIWEFGFTTMGKELIDGVERTEGLGFDPSFGAGWSVAQIPVTSGNRFRMGGLGFGLPLSRLYARYFGTSAEDGAGGGDLEVRSIQGYGTDTFLTLKKLEDEDWQEEYAEDYTSPMPNLYH</sequence>
<evidence type="ECO:0000256" key="7">
    <source>
        <dbReference type="ARBA" id="ARBA00023128"/>
    </source>
</evidence>
<accession>A0A087SSJ7</accession>
<evidence type="ECO:0000256" key="6">
    <source>
        <dbReference type="ARBA" id="ARBA00022840"/>
    </source>
</evidence>
<evidence type="ECO:0000256" key="1">
    <source>
        <dbReference type="ARBA" id="ARBA00006155"/>
    </source>
</evidence>
<comment type="subcellular location">
    <subcellularLocation>
        <location evidence="8">Mitochondrion matrix</location>
    </subcellularLocation>
</comment>
<dbReference type="GO" id="GO:0005759">
    <property type="term" value="C:mitochondrial matrix"/>
    <property type="evidence" value="ECO:0007669"/>
    <property type="project" value="UniProtKB-SubCell"/>
</dbReference>
<keyword evidence="2" id="KW-0597">Phosphoprotein</keyword>
<dbReference type="EMBL" id="KL662180">
    <property type="protein sequence ID" value="KFM28701.1"/>
    <property type="molecule type" value="Genomic_DNA"/>
</dbReference>
<dbReference type="Gene3D" id="1.20.140.20">
    <property type="entry name" value="Alpha-ketoacid/pyruvate dehydrogenase kinase, N-terminal domain"/>
    <property type="match status" value="1"/>
</dbReference>
<keyword evidence="6 8" id="KW-0067">ATP-binding</keyword>
<feature type="domain" description="Branched-chain alpha-ketoacid dehydrogenase kinase/Pyruvate dehydrogenase kinase N-terminal" evidence="9">
    <location>
        <begin position="128"/>
        <end position="284"/>
    </location>
</feature>
<dbReference type="KEGG" id="apro:F751_3531"/>
<dbReference type="GeneID" id="23614922"/>
<name>A0A087SSJ7_AUXPR</name>
<dbReference type="AlphaFoldDB" id="A0A087SSJ7"/>
<evidence type="ECO:0000313" key="10">
    <source>
        <dbReference type="EMBL" id="KFM28701.1"/>
    </source>
</evidence>
<dbReference type="STRING" id="3075.A0A087SSJ7"/>
<evidence type="ECO:0000256" key="3">
    <source>
        <dbReference type="ARBA" id="ARBA00022679"/>
    </source>
</evidence>
<dbReference type="InterPro" id="IPR039028">
    <property type="entry name" value="BCKD/PDK"/>
</dbReference>
<evidence type="ECO:0000313" key="11">
    <source>
        <dbReference type="Proteomes" id="UP000028924"/>
    </source>
</evidence>
<gene>
    <name evidence="10" type="ORF">F751_3531</name>
</gene>
<evidence type="ECO:0000256" key="5">
    <source>
        <dbReference type="ARBA" id="ARBA00022777"/>
    </source>
</evidence>
<evidence type="ECO:0000256" key="8">
    <source>
        <dbReference type="RuleBase" id="RU366032"/>
    </source>
</evidence>
<dbReference type="InterPro" id="IPR018955">
    <property type="entry name" value="BCDHK/PDK_N"/>
</dbReference>
<evidence type="ECO:0000256" key="2">
    <source>
        <dbReference type="ARBA" id="ARBA00022553"/>
    </source>
</evidence>
<dbReference type="InterPro" id="IPR036890">
    <property type="entry name" value="HATPase_C_sf"/>
</dbReference>
<dbReference type="Proteomes" id="UP000028924">
    <property type="component" value="Unassembled WGS sequence"/>
</dbReference>
<dbReference type="SUPFAM" id="SSF55874">
    <property type="entry name" value="ATPase domain of HSP90 chaperone/DNA topoisomerase II/histidine kinase"/>
    <property type="match status" value="1"/>
</dbReference>
<evidence type="ECO:0000256" key="4">
    <source>
        <dbReference type="ARBA" id="ARBA00022741"/>
    </source>
</evidence>
<keyword evidence="3 8" id="KW-0808">Transferase</keyword>
<keyword evidence="7 8" id="KW-0496">Mitochondrion</keyword>
<protein>
    <recommendedName>
        <fullName evidence="8">Protein-serine/threonine kinase</fullName>
        <ecNumber evidence="8">2.7.11.-</ecNumber>
    </recommendedName>
</protein>
<keyword evidence="5 8" id="KW-0418">Kinase</keyword>
<reference evidence="10 11" key="1">
    <citation type="journal article" date="2014" name="BMC Genomics">
        <title>Oil accumulation mechanisms of the oleaginous microalga Chlorella protothecoides revealed through its genome, transcriptomes, and proteomes.</title>
        <authorList>
            <person name="Gao C."/>
            <person name="Wang Y."/>
            <person name="Shen Y."/>
            <person name="Yan D."/>
            <person name="He X."/>
            <person name="Dai J."/>
            <person name="Wu Q."/>
        </authorList>
    </citation>
    <scope>NUCLEOTIDE SEQUENCE [LARGE SCALE GENOMIC DNA]</scope>
    <source>
        <strain evidence="10 11">0710</strain>
    </source>
</reference>
<dbReference type="GO" id="GO:0005524">
    <property type="term" value="F:ATP binding"/>
    <property type="evidence" value="ECO:0007669"/>
    <property type="project" value="UniProtKB-UniRule"/>
</dbReference>
<proteinExistence type="inferred from homology"/>
<dbReference type="PANTHER" id="PTHR11947:SF20">
    <property type="entry name" value="[3-METHYL-2-OXOBUTANOATE DEHYDROGENASE [LIPOAMIDE]] KINASE, MITOCHONDRIAL"/>
    <property type="match status" value="1"/>
</dbReference>
<organism evidence="10 11">
    <name type="scientific">Auxenochlorella protothecoides</name>
    <name type="common">Green microalga</name>
    <name type="synonym">Chlorella protothecoides</name>
    <dbReference type="NCBI Taxonomy" id="3075"/>
    <lineage>
        <taxon>Eukaryota</taxon>
        <taxon>Viridiplantae</taxon>
        <taxon>Chlorophyta</taxon>
        <taxon>core chlorophytes</taxon>
        <taxon>Trebouxiophyceae</taxon>
        <taxon>Chlorellales</taxon>
        <taxon>Chlorellaceae</taxon>
        <taxon>Auxenochlorella</taxon>
    </lineage>
</organism>
<dbReference type="GO" id="GO:0010906">
    <property type="term" value="P:regulation of glucose metabolic process"/>
    <property type="evidence" value="ECO:0007669"/>
    <property type="project" value="TreeGrafter"/>
</dbReference>
<dbReference type="SUPFAM" id="SSF69012">
    <property type="entry name" value="alpha-ketoacid dehydrogenase kinase, N-terminal domain"/>
    <property type="match status" value="1"/>
</dbReference>
<dbReference type="RefSeq" id="XP_011401746.1">
    <property type="nucleotide sequence ID" value="XM_011403444.1"/>
</dbReference>